<dbReference type="Proteomes" id="UP000646523">
    <property type="component" value="Unassembled WGS sequence"/>
</dbReference>
<dbReference type="AlphaFoldDB" id="A0A918DT26"/>
<evidence type="ECO:0000313" key="1">
    <source>
        <dbReference type="EMBL" id="GGO82256.1"/>
    </source>
</evidence>
<accession>A0A918DT26</accession>
<name>A0A918DT26_9ACTN</name>
<evidence type="ECO:0000313" key="2">
    <source>
        <dbReference type="Proteomes" id="UP000646523"/>
    </source>
</evidence>
<reference evidence="1" key="1">
    <citation type="journal article" date="2014" name="Int. J. Syst. Evol. Microbiol.">
        <title>Complete genome sequence of Corynebacterium casei LMG S-19264T (=DSM 44701T), isolated from a smear-ripened cheese.</title>
        <authorList>
            <consortium name="US DOE Joint Genome Institute (JGI-PGF)"/>
            <person name="Walter F."/>
            <person name="Albersmeier A."/>
            <person name="Kalinowski J."/>
            <person name="Ruckert C."/>
        </authorList>
    </citation>
    <scope>NUCLEOTIDE SEQUENCE</scope>
    <source>
        <strain evidence="1">CGMCC 4.7368</strain>
    </source>
</reference>
<proteinExistence type="predicted"/>
<protein>
    <recommendedName>
        <fullName evidence="3">IS110 family transposase</fullName>
    </recommendedName>
</protein>
<evidence type="ECO:0008006" key="3">
    <source>
        <dbReference type="Google" id="ProtNLM"/>
    </source>
</evidence>
<comment type="caution">
    <text evidence="1">The sequence shown here is derived from an EMBL/GenBank/DDBJ whole genome shotgun (WGS) entry which is preliminary data.</text>
</comment>
<reference evidence="1" key="2">
    <citation type="submission" date="2020-09" db="EMBL/GenBank/DDBJ databases">
        <authorList>
            <person name="Sun Q."/>
            <person name="Zhou Y."/>
        </authorList>
    </citation>
    <scope>NUCLEOTIDE SEQUENCE</scope>
    <source>
        <strain evidence="1">CGMCC 4.7368</strain>
    </source>
</reference>
<organism evidence="1 2">
    <name type="scientific">Nonomuraea cavernae</name>
    <dbReference type="NCBI Taxonomy" id="2045107"/>
    <lineage>
        <taxon>Bacteria</taxon>
        <taxon>Bacillati</taxon>
        <taxon>Actinomycetota</taxon>
        <taxon>Actinomycetes</taxon>
        <taxon>Streptosporangiales</taxon>
        <taxon>Streptosporangiaceae</taxon>
        <taxon>Nonomuraea</taxon>
    </lineage>
</organism>
<sequence length="82" mass="9173">MPARRPSPEPRAFVSLRAFGPRAQYDRRRSEGDRHSSALRNTFNRMLGCLYHCLQEGKVYDELAAFPASSSKSATPDTADVT</sequence>
<keyword evidence="2" id="KW-1185">Reference proteome</keyword>
<dbReference type="EMBL" id="BMNH01000041">
    <property type="protein sequence ID" value="GGO82256.1"/>
    <property type="molecule type" value="Genomic_DNA"/>
</dbReference>
<gene>
    <name evidence="1" type="ORF">GCM10012289_73080</name>
</gene>